<organism evidence="1 2">
    <name type="scientific">Chryseosolibacter histidini</name>
    <dbReference type="NCBI Taxonomy" id="2782349"/>
    <lineage>
        <taxon>Bacteria</taxon>
        <taxon>Pseudomonadati</taxon>
        <taxon>Bacteroidota</taxon>
        <taxon>Cytophagia</taxon>
        <taxon>Cytophagales</taxon>
        <taxon>Chryseotaleaceae</taxon>
        <taxon>Chryseosolibacter</taxon>
    </lineage>
</organism>
<proteinExistence type="predicted"/>
<comment type="caution">
    <text evidence="1">The sequence shown here is derived from an EMBL/GenBank/DDBJ whole genome shotgun (WGS) entry which is preliminary data.</text>
</comment>
<accession>A0AAP2DGE4</accession>
<evidence type="ECO:0000313" key="1">
    <source>
        <dbReference type="EMBL" id="MBT1695913.1"/>
    </source>
</evidence>
<protein>
    <submittedName>
        <fullName evidence="1">Uncharacterized protein</fullName>
    </submittedName>
</protein>
<dbReference type="RefSeq" id="WP_254160706.1">
    <property type="nucleotide sequence ID" value="NZ_JAHESF010000002.1"/>
</dbReference>
<gene>
    <name evidence="1" type="ORF">KK083_03430</name>
</gene>
<keyword evidence="2" id="KW-1185">Reference proteome</keyword>
<dbReference type="AlphaFoldDB" id="A0AAP2DGE4"/>
<dbReference type="EMBL" id="JAHESF010000002">
    <property type="protein sequence ID" value="MBT1695913.1"/>
    <property type="molecule type" value="Genomic_DNA"/>
</dbReference>
<sequence>MLNAHIKDDFRNLLEYREWVNRALQSLSPENQARMDEFSEETVNTQIVNMPNWFGPDTSFEELSSGITQYKRPELIQQIYDKVNDKISTLTRNKIKSKKLEYNASGLGVFVFDRASMGLFRLKEFYSPSHKKTFDNKEIKSSRRGYTLIKDNTPIIERWEQKSDGKPKIRTSNKKVFAWFPPSSKEKRAVELFVGCGGTSRTTAEQLLYSGISAIIVAQLLEQAHIPTKITIALGSSPDTYEKAAYAALIPVKNYDERLDMNLLALLTSDPRFFRFEGLKGYLCLYDHFGVVIPDNFGHGLGRSSLKKIVEESGYADRTKLAPNRYYFGRTIDEGEAIEHITETIDDLSNKLNQ</sequence>
<dbReference type="Proteomes" id="UP001319200">
    <property type="component" value="Unassembled WGS sequence"/>
</dbReference>
<evidence type="ECO:0000313" key="2">
    <source>
        <dbReference type="Proteomes" id="UP001319200"/>
    </source>
</evidence>
<name>A0AAP2DGE4_9BACT</name>
<reference evidence="1 2" key="1">
    <citation type="submission" date="2021-05" db="EMBL/GenBank/DDBJ databases">
        <title>A Polyphasic approach of four new species of the genus Ohtaekwangia: Ohtaekwangia histidinii sp. nov., Ohtaekwangia cretensis sp. nov., Ohtaekwangia indiensis sp. nov., Ohtaekwangia reichenbachii sp. nov. from diverse environment.</title>
        <authorList>
            <person name="Octaviana S."/>
        </authorList>
    </citation>
    <scope>NUCLEOTIDE SEQUENCE [LARGE SCALE GENOMIC DNA]</scope>
    <source>
        <strain evidence="1 2">PWU4</strain>
    </source>
</reference>